<accession>A0A948RXS4</accession>
<organism evidence="1 2">
    <name type="scientific">Eiseniibacteriota bacterium</name>
    <dbReference type="NCBI Taxonomy" id="2212470"/>
    <lineage>
        <taxon>Bacteria</taxon>
        <taxon>Candidatus Eiseniibacteriota</taxon>
    </lineage>
</organism>
<dbReference type="Proteomes" id="UP000777784">
    <property type="component" value="Unassembled WGS sequence"/>
</dbReference>
<gene>
    <name evidence="1" type="ORF">KJ970_08890</name>
</gene>
<sequence length="213" mass="24166">MTALLSTGAQSQAVSSNLDGYASFGATFGVMKWVFDVDVADESRIRPVMKAVFRYRFSRKMILVGESGFGWNDYPKPIDEVTVVFPTTFGFLRHLREQWGTAIYYGGGAGIYYWDNKRNGRSNRDAWTDNQLKGFEPGFYLSLESEKQITDHVTLTLTFQNHYIISTHGDDFPAAFGDDDDYVSLRMGFHYHWSPQKGIIWGTSDPQEPGINP</sequence>
<proteinExistence type="predicted"/>
<comment type="caution">
    <text evidence="1">The sequence shown here is derived from an EMBL/GenBank/DDBJ whole genome shotgun (WGS) entry which is preliminary data.</text>
</comment>
<protein>
    <submittedName>
        <fullName evidence="1">Uncharacterized protein</fullName>
    </submittedName>
</protein>
<name>A0A948RXS4_UNCEI</name>
<dbReference type="AlphaFoldDB" id="A0A948RXS4"/>
<reference evidence="1" key="1">
    <citation type="submission" date="2021-05" db="EMBL/GenBank/DDBJ databases">
        <title>Energy efficiency and biological interactions define the core microbiome of deep oligotrophic groundwater.</title>
        <authorList>
            <person name="Mehrshad M."/>
            <person name="Lopez-Fernandez M."/>
            <person name="Bell E."/>
            <person name="Bernier-Latmani R."/>
            <person name="Bertilsson S."/>
            <person name="Dopson M."/>
        </authorList>
    </citation>
    <scope>NUCLEOTIDE SEQUENCE</scope>
    <source>
        <strain evidence="1">Modern_marine.mb.64</strain>
    </source>
</reference>
<evidence type="ECO:0000313" key="2">
    <source>
        <dbReference type="Proteomes" id="UP000777784"/>
    </source>
</evidence>
<evidence type="ECO:0000313" key="1">
    <source>
        <dbReference type="EMBL" id="MBU2691032.1"/>
    </source>
</evidence>
<dbReference type="EMBL" id="JAHJDP010000042">
    <property type="protein sequence ID" value="MBU2691032.1"/>
    <property type="molecule type" value="Genomic_DNA"/>
</dbReference>